<accession>A0ABR6Y8K9</accession>
<feature type="compositionally biased region" description="Basic and acidic residues" evidence="1">
    <location>
        <begin position="173"/>
        <end position="191"/>
    </location>
</feature>
<evidence type="ECO:0000256" key="1">
    <source>
        <dbReference type="SAM" id="MobiDB-lite"/>
    </source>
</evidence>
<comment type="caution">
    <text evidence="2">The sequence shown here is derived from an EMBL/GenBank/DDBJ whole genome shotgun (WGS) entry which is preliminary data.</text>
</comment>
<dbReference type="EMBL" id="JACOGA010000004">
    <property type="protein sequence ID" value="MBC3872945.1"/>
    <property type="molecule type" value="Genomic_DNA"/>
</dbReference>
<gene>
    <name evidence="2" type="ORF">H8K55_05050</name>
</gene>
<protein>
    <submittedName>
        <fullName evidence="2">Uncharacterized protein</fullName>
    </submittedName>
</protein>
<evidence type="ECO:0000313" key="2">
    <source>
        <dbReference type="EMBL" id="MBC3872945.1"/>
    </source>
</evidence>
<organism evidence="2 3">
    <name type="scientific">Undibacterium flavidum</name>
    <dbReference type="NCBI Taxonomy" id="2762297"/>
    <lineage>
        <taxon>Bacteria</taxon>
        <taxon>Pseudomonadati</taxon>
        <taxon>Pseudomonadota</taxon>
        <taxon>Betaproteobacteria</taxon>
        <taxon>Burkholderiales</taxon>
        <taxon>Oxalobacteraceae</taxon>
        <taxon>Undibacterium</taxon>
    </lineage>
</organism>
<proteinExistence type="predicted"/>
<sequence>MSLSFLIWVNILDKNDVAIGAVQFLFCVFLLACEESNVWAQVKPNGNKPASVSVKSKVGAVLGSSNLQLDSTTTLTLDSIRLLAVDTKEQIGVFSVPERGLITVHAEELIPGTQTKLIRIALDKAVLEERRLDAPEKQLAWLYKTQGTLGGRLQRFSKSVVPELYMLPPTMVRGRDPLSSRKEDERPEKKSFVNGVEQQ</sequence>
<feature type="region of interest" description="Disordered" evidence="1">
    <location>
        <begin position="172"/>
        <end position="199"/>
    </location>
</feature>
<dbReference type="RefSeq" id="WP_186940996.1">
    <property type="nucleotide sequence ID" value="NZ_JACOGA010000004.1"/>
</dbReference>
<keyword evidence="3" id="KW-1185">Reference proteome</keyword>
<reference evidence="2 3" key="1">
    <citation type="submission" date="2020-08" db="EMBL/GenBank/DDBJ databases">
        <title>Novel species isolated from subtropical streams in China.</title>
        <authorList>
            <person name="Lu H."/>
        </authorList>
    </citation>
    <scope>NUCLEOTIDE SEQUENCE [LARGE SCALE GENOMIC DNA]</scope>
    <source>
        <strain evidence="2 3">LX15W</strain>
    </source>
</reference>
<name>A0ABR6Y8K9_9BURK</name>
<dbReference type="Proteomes" id="UP000624279">
    <property type="component" value="Unassembled WGS sequence"/>
</dbReference>
<evidence type="ECO:0000313" key="3">
    <source>
        <dbReference type="Proteomes" id="UP000624279"/>
    </source>
</evidence>